<dbReference type="RefSeq" id="WP_035485886.1">
    <property type="nucleotide sequence ID" value="NZ_CADIKB010000019.1"/>
</dbReference>
<reference evidence="3 4" key="1">
    <citation type="submission" date="2020-04" db="EMBL/GenBank/DDBJ databases">
        <authorList>
            <person name="De Canck E."/>
        </authorList>
    </citation>
    <scope>NUCLEOTIDE SEQUENCE [LARGE SCALE GENOMIC DNA]</scope>
    <source>
        <strain evidence="3 4">LMG 22037</strain>
    </source>
</reference>
<proteinExistence type="predicted"/>
<dbReference type="InterPro" id="IPR012349">
    <property type="entry name" value="Split_barrel_FMN-bd"/>
</dbReference>
<evidence type="ECO:0000259" key="2">
    <source>
        <dbReference type="SMART" id="SM00903"/>
    </source>
</evidence>
<dbReference type="GO" id="GO:0006208">
    <property type="term" value="P:pyrimidine nucleobase catabolic process"/>
    <property type="evidence" value="ECO:0007669"/>
    <property type="project" value="TreeGrafter"/>
</dbReference>
<dbReference type="PANTHER" id="PTHR30466">
    <property type="entry name" value="FLAVIN REDUCTASE"/>
    <property type="match status" value="1"/>
</dbReference>
<evidence type="ECO:0000313" key="3">
    <source>
        <dbReference type="EMBL" id="CAB3706502.1"/>
    </source>
</evidence>
<feature type="domain" description="Flavin reductase like" evidence="2">
    <location>
        <begin position="26"/>
        <end position="171"/>
    </location>
</feature>
<dbReference type="PANTHER" id="PTHR30466:SF1">
    <property type="entry name" value="FMN REDUCTASE (NADH) RUTF"/>
    <property type="match status" value="1"/>
</dbReference>
<dbReference type="GO" id="GO:0010181">
    <property type="term" value="F:FMN binding"/>
    <property type="evidence" value="ECO:0007669"/>
    <property type="project" value="InterPro"/>
</dbReference>
<organism evidence="3 4">
    <name type="scientific">Paraburkholderia phenoliruptrix</name>
    <dbReference type="NCBI Taxonomy" id="252970"/>
    <lineage>
        <taxon>Bacteria</taxon>
        <taxon>Pseudomonadati</taxon>
        <taxon>Pseudomonadota</taxon>
        <taxon>Betaproteobacteria</taxon>
        <taxon>Burkholderiales</taxon>
        <taxon>Burkholderiaceae</taxon>
        <taxon>Paraburkholderia</taxon>
    </lineage>
</organism>
<dbReference type="InterPro" id="IPR050268">
    <property type="entry name" value="NADH-dep_flavin_reductase"/>
</dbReference>
<keyword evidence="3" id="KW-0503">Monooxygenase</keyword>
<accession>A0A6J5BJH6</accession>
<keyword evidence="1 3" id="KW-0560">Oxidoreductase</keyword>
<gene>
    <name evidence="3" type="primary">hpaC</name>
    <name evidence="3" type="ORF">LMG22037_03803</name>
</gene>
<protein>
    <submittedName>
        <fullName evidence="3">4-hydroxyphenylacetate 3-monooxygenase reductase component</fullName>
        <ecNumber evidence="3">1.5.1.37</ecNumber>
    </submittedName>
</protein>
<dbReference type="SUPFAM" id="SSF50475">
    <property type="entry name" value="FMN-binding split barrel"/>
    <property type="match status" value="1"/>
</dbReference>
<dbReference type="EMBL" id="CADIKB010000019">
    <property type="protein sequence ID" value="CAB3706502.1"/>
    <property type="molecule type" value="Genomic_DNA"/>
</dbReference>
<dbReference type="Pfam" id="PF01613">
    <property type="entry name" value="Flavin_Reduct"/>
    <property type="match status" value="1"/>
</dbReference>
<dbReference type="AlphaFoldDB" id="A0A6J5BJH6"/>
<dbReference type="InterPro" id="IPR002563">
    <property type="entry name" value="Flavin_Rdtase-like_dom"/>
</dbReference>
<name>A0A6J5BJH6_9BURK</name>
<dbReference type="EC" id="1.5.1.37" evidence="3"/>
<dbReference type="GO" id="GO:0004497">
    <property type="term" value="F:monooxygenase activity"/>
    <property type="evidence" value="ECO:0007669"/>
    <property type="project" value="UniProtKB-KW"/>
</dbReference>
<dbReference type="GO" id="GO:0042602">
    <property type="term" value="F:riboflavin reductase (NADPH) activity"/>
    <property type="evidence" value="ECO:0007669"/>
    <property type="project" value="TreeGrafter"/>
</dbReference>
<dbReference type="SMART" id="SM00903">
    <property type="entry name" value="Flavin_Reduct"/>
    <property type="match status" value="1"/>
</dbReference>
<dbReference type="Gene3D" id="2.30.110.10">
    <property type="entry name" value="Electron Transport, Fmn-binding Protein, Chain A"/>
    <property type="match status" value="1"/>
</dbReference>
<dbReference type="Proteomes" id="UP000494249">
    <property type="component" value="Unassembled WGS sequence"/>
</dbReference>
<evidence type="ECO:0000256" key="1">
    <source>
        <dbReference type="ARBA" id="ARBA00023002"/>
    </source>
</evidence>
<sequence length="171" mass="18424">MDTTAVSPPLAPPARAPIATSFRAAMRRIASTVTVVTASDGERRHGMTMTAVSSLSMEPPSMIVCVNQNTFLHDILMSARCFCVNVLKYDQADVSAAFSGATPAAQRFDVGDWKRIAEGGVDYLGTAQANVFCTKVAAVPFGTHTIFIGQADEVLLNEDDRPLLYRNAAYY</sequence>
<evidence type="ECO:0000313" key="4">
    <source>
        <dbReference type="Proteomes" id="UP000494249"/>
    </source>
</evidence>